<name>A0A2H3J3Y4_WOLCO</name>
<proteinExistence type="predicted"/>
<evidence type="ECO:0000313" key="2">
    <source>
        <dbReference type="EMBL" id="PCH33449.1"/>
    </source>
</evidence>
<evidence type="ECO:0000313" key="3">
    <source>
        <dbReference type="Proteomes" id="UP000218811"/>
    </source>
</evidence>
<dbReference type="PANTHER" id="PTHR42791:SF1">
    <property type="entry name" value="N-ACETYLTRANSFERASE DOMAIN-CONTAINING PROTEIN"/>
    <property type="match status" value="1"/>
</dbReference>
<dbReference type="STRING" id="742152.A0A2H3J3Y4"/>
<gene>
    <name evidence="2" type="ORF">WOLCODRAFT_111854</name>
</gene>
<dbReference type="InterPro" id="IPR016181">
    <property type="entry name" value="Acyl_CoA_acyltransferase"/>
</dbReference>
<dbReference type="AlphaFoldDB" id="A0A2H3J3Y4"/>
<dbReference type="PROSITE" id="PS51186">
    <property type="entry name" value="GNAT"/>
    <property type="match status" value="1"/>
</dbReference>
<dbReference type="InterPro" id="IPR000182">
    <property type="entry name" value="GNAT_dom"/>
</dbReference>
<dbReference type="InterPro" id="IPR052523">
    <property type="entry name" value="Trichothecene_AcTrans"/>
</dbReference>
<dbReference type="PANTHER" id="PTHR42791">
    <property type="entry name" value="GNAT FAMILY ACETYLTRANSFERASE"/>
    <property type="match status" value="1"/>
</dbReference>
<accession>A0A2H3J3Y4</accession>
<dbReference type="SUPFAM" id="SSF55729">
    <property type="entry name" value="Acyl-CoA N-acyltransferases (Nat)"/>
    <property type="match status" value="1"/>
</dbReference>
<dbReference type="OMA" id="NECRSTW"/>
<dbReference type="Proteomes" id="UP000218811">
    <property type="component" value="Unassembled WGS sequence"/>
</dbReference>
<evidence type="ECO:0000259" key="1">
    <source>
        <dbReference type="PROSITE" id="PS51186"/>
    </source>
</evidence>
<sequence length="121" mass="13705">MLGLFTRLISAEQRKRREEGNDKLEAFIKNKFGDKINEMLRLHLLATAPDKCGHGYAKKLVEVVTAQADNECRSTWLLSSNVANTKFYERFGFITVGEVSLGESNPTWTDAPIIMPVMVRE</sequence>
<dbReference type="Pfam" id="PF13508">
    <property type="entry name" value="Acetyltransf_7"/>
    <property type="match status" value="1"/>
</dbReference>
<dbReference type="OrthoDB" id="2744543at2759"/>
<dbReference type="Gene3D" id="3.40.630.30">
    <property type="match status" value="1"/>
</dbReference>
<feature type="non-terminal residue" evidence="2">
    <location>
        <position position="121"/>
    </location>
</feature>
<feature type="domain" description="N-acetyltransferase" evidence="1">
    <location>
        <begin position="1"/>
        <end position="120"/>
    </location>
</feature>
<keyword evidence="3" id="KW-1185">Reference proteome</keyword>
<reference evidence="2 3" key="1">
    <citation type="journal article" date="2012" name="Science">
        <title>The Paleozoic origin of enzymatic lignin decomposition reconstructed from 31 fungal genomes.</title>
        <authorList>
            <person name="Floudas D."/>
            <person name="Binder M."/>
            <person name="Riley R."/>
            <person name="Barry K."/>
            <person name="Blanchette R.A."/>
            <person name="Henrissat B."/>
            <person name="Martinez A.T."/>
            <person name="Otillar R."/>
            <person name="Spatafora J.W."/>
            <person name="Yadav J.S."/>
            <person name="Aerts A."/>
            <person name="Benoit I."/>
            <person name="Boyd A."/>
            <person name="Carlson A."/>
            <person name="Copeland A."/>
            <person name="Coutinho P.M."/>
            <person name="de Vries R.P."/>
            <person name="Ferreira P."/>
            <person name="Findley K."/>
            <person name="Foster B."/>
            <person name="Gaskell J."/>
            <person name="Glotzer D."/>
            <person name="Gorecki P."/>
            <person name="Heitman J."/>
            <person name="Hesse C."/>
            <person name="Hori C."/>
            <person name="Igarashi K."/>
            <person name="Jurgens J.A."/>
            <person name="Kallen N."/>
            <person name="Kersten P."/>
            <person name="Kohler A."/>
            <person name="Kuees U."/>
            <person name="Kumar T.K.A."/>
            <person name="Kuo A."/>
            <person name="LaButti K."/>
            <person name="Larrondo L.F."/>
            <person name="Lindquist E."/>
            <person name="Ling A."/>
            <person name="Lombard V."/>
            <person name="Lucas S."/>
            <person name="Lundell T."/>
            <person name="Martin R."/>
            <person name="McLaughlin D.J."/>
            <person name="Morgenstern I."/>
            <person name="Morin E."/>
            <person name="Murat C."/>
            <person name="Nagy L.G."/>
            <person name="Nolan M."/>
            <person name="Ohm R.A."/>
            <person name="Patyshakuliyeva A."/>
            <person name="Rokas A."/>
            <person name="Ruiz-Duenas F.J."/>
            <person name="Sabat G."/>
            <person name="Salamov A."/>
            <person name="Samejima M."/>
            <person name="Schmutz J."/>
            <person name="Slot J.C."/>
            <person name="St John F."/>
            <person name="Stenlid J."/>
            <person name="Sun H."/>
            <person name="Sun S."/>
            <person name="Syed K."/>
            <person name="Tsang A."/>
            <person name="Wiebenga A."/>
            <person name="Young D."/>
            <person name="Pisabarro A."/>
            <person name="Eastwood D.C."/>
            <person name="Martin F."/>
            <person name="Cullen D."/>
            <person name="Grigoriev I.V."/>
            <person name="Hibbett D.S."/>
        </authorList>
    </citation>
    <scope>NUCLEOTIDE SEQUENCE [LARGE SCALE GENOMIC DNA]</scope>
    <source>
        <strain evidence="2 3">MD-104</strain>
    </source>
</reference>
<dbReference type="EMBL" id="KB467831">
    <property type="protein sequence ID" value="PCH33449.1"/>
    <property type="molecule type" value="Genomic_DNA"/>
</dbReference>
<dbReference type="GO" id="GO:0016747">
    <property type="term" value="F:acyltransferase activity, transferring groups other than amino-acyl groups"/>
    <property type="evidence" value="ECO:0007669"/>
    <property type="project" value="InterPro"/>
</dbReference>
<organism evidence="2 3">
    <name type="scientific">Wolfiporia cocos (strain MD-104)</name>
    <name type="common">Brown rot fungus</name>
    <dbReference type="NCBI Taxonomy" id="742152"/>
    <lineage>
        <taxon>Eukaryota</taxon>
        <taxon>Fungi</taxon>
        <taxon>Dikarya</taxon>
        <taxon>Basidiomycota</taxon>
        <taxon>Agaricomycotina</taxon>
        <taxon>Agaricomycetes</taxon>
        <taxon>Polyporales</taxon>
        <taxon>Phaeolaceae</taxon>
        <taxon>Wolfiporia</taxon>
    </lineage>
</organism>
<protein>
    <recommendedName>
        <fullName evidence="1">N-acetyltransferase domain-containing protein</fullName>
    </recommendedName>
</protein>